<dbReference type="OrthoDB" id="1293503at2759"/>
<evidence type="ECO:0000313" key="4">
    <source>
        <dbReference type="WBParaSite" id="SSLN_0000651601-mRNA-1"/>
    </source>
</evidence>
<dbReference type="WBParaSite" id="SSLN_0000651601-mRNA-1">
    <property type="protein sequence ID" value="SSLN_0000651601-mRNA-1"/>
    <property type="gene ID" value="SSLN_0000651601"/>
</dbReference>
<dbReference type="Proteomes" id="UP000275846">
    <property type="component" value="Unassembled WGS sequence"/>
</dbReference>
<keyword evidence="3" id="KW-1185">Reference proteome</keyword>
<evidence type="ECO:0000313" key="2">
    <source>
        <dbReference type="EMBL" id="VDL92699.1"/>
    </source>
</evidence>
<keyword evidence="1" id="KW-0732">Signal</keyword>
<organism evidence="4">
    <name type="scientific">Schistocephalus solidus</name>
    <name type="common">Tapeworm</name>
    <dbReference type="NCBI Taxonomy" id="70667"/>
    <lineage>
        <taxon>Eukaryota</taxon>
        <taxon>Metazoa</taxon>
        <taxon>Spiralia</taxon>
        <taxon>Lophotrochozoa</taxon>
        <taxon>Platyhelminthes</taxon>
        <taxon>Cestoda</taxon>
        <taxon>Eucestoda</taxon>
        <taxon>Diphyllobothriidea</taxon>
        <taxon>Diphyllobothriidae</taxon>
        <taxon>Schistocephalus</taxon>
    </lineage>
</organism>
<reference evidence="2 3" key="2">
    <citation type="submission" date="2018-11" db="EMBL/GenBank/DDBJ databases">
        <authorList>
            <consortium name="Pathogen Informatics"/>
        </authorList>
    </citation>
    <scope>NUCLEOTIDE SEQUENCE [LARGE SCALE GENOMIC DNA]</scope>
    <source>
        <strain evidence="2 3">NST_G2</strain>
    </source>
</reference>
<reference evidence="4" key="1">
    <citation type="submission" date="2016-06" db="UniProtKB">
        <authorList>
            <consortium name="WormBaseParasite"/>
        </authorList>
    </citation>
    <scope>IDENTIFICATION</scope>
</reference>
<feature type="chain" id="PRO_5043141264" evidence="1">
    <location>
        <begin position="17"/>
        <end position="233"/>
    </location>
</feature>
<dbReference type="PANTHER" id="PTHR47027">
    <property type="entry name" value="REVERSE TRANSCRIPTASE DOMAIN-CONTAINING PROTEIN"/>
    <property type="match status" value="1"/>
</dbReference>
<dbReference type="PANTHER" id="PTHR47027:SF26">
    <property type="entry name" value="REVERSE TRANSCRIPTASE DOMAIN-CONTAINING PROTEIN"/>
    <property type="match status" value="1"/>
</dbReference>
<feature type="signal peptide" evidence="1">
    <location>
        <begin position="1"/>
        <end position="16"/>
    </location>
</feature>
<sequence>MYKAVVLMTLFYGAEAWTVYSNQARKLNHFNLNCLHRILKLRWQDRIPDTELLDWTRILIIYAMLRQVQLRWSGHMVRIDDERPPKRLFYGDVAMGVRRQGGQKRRFKEPLKKSPKQLQINPVIWKDLALDPTTTMTTPTTDKNFIDAPPPKITDEILPHSPFAPITLNNTTYTTPTTSDYLQSASSTTSTTHSTSDGDSILTCHHCDHTFTSHIGLVGYLESIAQGPVNHCQ</sequence>
<dbReference type="EMBL" id="UYSU01033633">
    <property type="protein sequence ID" value="VDL92699.1"/>
    <property type="molecule type" value="Genomic_DNA"/>
</dbReference>
<name>A0A183SQ16_SCHSO</name>
<evidence type="ECO:0000256" key="1">
    <source>
        <dbReference type="SAM" id="SignalP"/>
    </source>
</evidence>
<evidence type="ECO:0000313" key="3">
    <source>
        <dbReference type="Proteomes" id="UP000275846"/>
    </source>
</evidence>
<dbReference type="AlphaFoldDB" id="A0A183SQ16"/>
<gene>
    <name evidence="2" type="ORF">SSLN_LOCUS6314</name>
</gene>
<accession>A0A183SQ16</accession>
<proteinExistence type="predicted"/>
<protein>
    <submittedName>
        <fullName evidence="4">C2H2-type domain-containing protein</fullName>
    </submittedName>
</protein>